<comment type="subcellular location">
    <subcellularLocation>
        <location evidence="7">Cell membrane</location>
        <topology evidence="7">Multi-pass membrane protein</topology>
    </subcellularLocation>
</comment>
<keyword evidence="3 7" id="KW-0808">Transferase</keyword>
<evidence type="ECO:0000256" key="2">
    <source>
        <dbReference type="ARBA" id="ARBA00022475"/>
    </source>
</evidence>
<dbReference type="PROSITE" id="PS01311">
    <property type="entry name" value="LGT"/>
    <property type="match status" value="1"/>
</dbReference>
<reference evidence="8 9" key="1">
    <citation type="submission" date="2016-06" db="EMBL/GenBank/DDBJ databases">
        <authorList>
            <person name="Olsen C.W."/>
            <person name="Carey S."/>
            <person name="Hinshaw L."/>
            <person name="Karasin A.I."/>
        </authorList>
    </citation>
    <scope>NUCLEOTIDE SEQUENCE [LARGE SCALE GENOMIC DNA]</scope>
    <source>
        <strain evidence="8 9">LZ-22</strain>
    </source>
</reference>
<dbReference type="EC" id="2.5.1.145" evidence="7"/>
<evidence type="ECO:0000256" key="7">
    <source>
        <dbReference type="HAMAP-Rule" id="MF_01147"/>
    </source>
</evidence>
<dbReference type="AlphaFoldDB" id="A0A1G6GTK4"/>
<dbReference type="HAMAP" id="MF_01147">
    <property type="entry name" value="Lgt"/>
    <property type="match status" value="1"/>
</dbReference>
<feature type="transmembrane region" description="Helical" evidence="7">
    <location>
        <begin position="223"/>
        <end position="241"/>
    </location>
</feature>
<comment type="pathway">
    <text evidence="7">Protein modification; lipoprotein biosynthesis (diacylglyceryl transfer).</text>
</comment>
<keyword evidence="8" id="KW-0449">Lipoprotein</keyword>
<keyword evidence="6 7" id="KW-0472">Membrane</keyword>
<feature type="transmembrane region" description="Helical" evidence="7">
    <location>
        <begin position="199"/>
        <end position="216"/>
    </location>
</feature>
<feature type="transmembrane region" description="Helical" evidence="7">
    <location>
        <begin position="139"/>
        <end position="157"/>
    </location>
</feature>
<comment type="similarity">
    <text evidence="1 7">Belongs to the Lgt family.</text>
</comment>
<protein>
    <recommendedName>
        <fullName evidence="7">Phosphatidylglycerol--prolipoprotein diacylglyceryl transferase</fullName>
        <ecNumber evidence="7">2.5.1.145</ecNumber>
    </recommendedName>
</protein>
<dbReference type="EMBL" id="FMYF01000005">
    <property type="protein sequence ID" value="SDB85279.1"/>
    <property type="molecule type" value="Genomic_DNA"/>
</dbReference>
<gene>
    <name evidence="7" type="primary">lgt</name>
    <name evidence="8" type="ORF">GA0111570_10537</name>
</gene>
<proteinExistence type="inferred from homology"/>
<evidence type="ECO:0000313" key="8">
    <source>
        <dbReference type="EMBL" id="SDB85279.1"/>
    </source>
</evidence>
<evidence type="ECO:0000313" key="9">
    <source>
        <dbReference type="Proteomes" id="UP000199086"/>
    </source>
</evidence>
<dbReference type="GO" id="GO:0008961">
    <property type="term" value="F:phosphatidylglycerol-prolipoprotein diacylglyceryl transferase activity"/>
    <property type="evidence" value="ECO:0007669"/>
    <property type="project" value="UniProtKB-UniRule"/>
</dbReference>
<feature type="transmembrane region" description="Helical" evidence="7">
    <location>
        <begin position="38"/>
        <end position="57"/>
    </location>
</feature>
<comment type="catalytic activity">
    <reaction evidence="7">
        <text>L-cysteinyl-[prolipoprotein] + a 1,2-diacyl-sn-glycero-3-phospho-(1'-sn-glycerol) = an S-1,2-diacyl-sn-glyceryl-L-cysteinyl-[prolipoprotein] + sn-glycerol 1-phosphate + H(+)</text>
        <dbReference type="Rhea" id="RHEA:56712"/>
        <dbReference type="Rhea" id="RHEA-COMP:14679"/>
        <dbReference type="Rhea" id="RHEA-COMP:14680"/>
        <dbReference type="ChEBI" id="CHEBI:15378"/>
        <dbReference type="ChEBI" id="CHEBI:29950"/>
        <dbReference type="ChEBI" id="CHEBI:57685"/>
        <dbReference type="ChEBI" id="CHEBI:64716"/>
        <dbReference type="ChEBI" id="CHEBI:140658"/>
        <dbReference type="EC" id="2.5.1.145"/>
    </reaction>
</comment>
<feature type="transmembrane region" description="Helical" evidence="7">
    <location>
        <begin position="69"/>
        <end position="88"/>
    </location>
</feature>
<dbReference type="PANTHER" id="PTHR30589">
    <property type="entry name" value="PROLIPOPROTEIN DIACYLGLYCERYL TRANSFERASE"/>
    <property type="match status" value="1"/>
</dbReference>
<keyword evidence="2 7" id="KW-1003">Cell membrane</keyword>
<feature type="binding site" evidence="7">
    <location>
        <position position="158"/>
    </location>
    <ligand>
        <name>a 1,2-diacyl-sn-glycero-3-phospho-(1'-sn-glycerol)</name>
        <dbReference type="ChEBI" id="CHEBI:64716"/>
    </ligand>
</feature>
<dbReference type="PANTHER" id="PTHR30589:SF0">
    <property type="entry name" value="PHOSPHATIDYLGLYCEROL--PROLIPOPROTEIN DIACYLGLYCERYL TRANSFERASE"/>
    <property type="match status" value="1"/>
</dbReference>
<dbReference type="STRING" id="1577474.GA0111570_10537"/>
<dbReference type="InterPro" id="IPR001640">
    <property type="entry name" value="Lgt"/>
</dbReference>
<keyword evidence="5 7" id="KW-1133">Transmembrane helix</keyword>
<dbReference type="GO" id="GO:0005886">
    <property type="term" value="C:plasma membrane"/>
    <property type="evidence" value="ECO:0007669"/>
    <property type="project" value="UniProtKB-SubCell"/>
</dbReference>
<organism evidence="8 9">
    <name type="scientific">Raineyella antarctica</name>
    <dbReference type="NCBI Taxonomy" id="1577474"/>
    <lineage>
        <taxon>Bacteria</taxon>
        <taxon>Bacillati</taxon>
        <taxon>Actinomycetota</taxon>
        <taxon>Actinomycetes</taxon>
        <taxon>Propionibacteriales</taxon>
        <taxon>Propionibacteriaceae</taxon>
        <taxon>Raineyella</taxon>
    </lineage>
</organism>
<feature type="transmembrane region" description="Helical" evidence="7">
    <location>
        <begin position="261"/>
        <end position="279"/>
    </location>
</feature>
<accession>A0A1G6GTK4</accession>
<keyword evidence="4 7" id="KW-0812">Transmembrane</keyword>
<keyword evidence="9" id="KW-1185">Reference proteome</keyword>
<feature type="transmembrane region" description="Helical" evidence="7">
    <location>
        <begin position="108"/>
        <end position="132"/>
    </location>
</feature>
<evidence type="ECO:0000256" key="4">
    <source>
        <dbReference type="ARBA" id="ARBA00022692"/>
    </source>
</evidence>
<dbReference type="Pfam" id="PF01790">
    <property type="entry name" value="LGT"/>
    <property type="match status" value="1"/>
</dbReference>
<evidence type="ECO:0000256" key="6">
    <source>
        <dbReference type="ARBA" id="ARBA00023136"/>
    </source>
</evidence>
<comment type="function">
    <text evidence="7">Catalyzes the transfer of the diacylglyceryl group from phosphatidylglycerol to the sulfhydryl group of the N-terminal cysteine of a prolipoprotein, the first step in the formation of mature lipoproteins.</text>
</comment>
<dbReference type="Proteomes" id="UP000199086">
    <property type="component" value="Unassembled WGS sequence"/>
</dbReference>
<dbReference type="UniPathway" id="UPA00664"/>
<name>A0A1G6GTK4_9ACTN</name>
<dbReference type="RefSeq" id="WP_245703090.1">
    <property type="nucleotide sequence ID" value="NZ_FMYF01000005.1"/>
</dbReference>
<dbReference type="GO" id="GO:0042158">
    <property type="term" value="P:lipoprotein biosynthetic process"/>
    <property type="evidence" value="ECO:0007669"/>
    <property type="project" value="UniProtKB-UniRule"/>
</dbReference>
<evidence type="ECO:0000256" key="3">
    <source>
        <dbReference type="ARBA" id="ARBA00022679"/>
    </source>
</evidence>
<evidence type="ECO:0000256" key="5">
    <source>
        <dbReference type="ARBA" id="ARBA00022989"/>
    </source>
</evidence>
<sequence length="301" mass="33207">MILPPEMIPGVLAPLSIPSPPQGVWYVPLPFGDLTIPIRAYALCILVGIGVAWVVGSRRWRARGGTQDTLETALLVAIPLGIIGARLYHVITDHQLYFGPGKHPVEALYIWNGGLGIWGAVAAGALGIWLVCRRKGASFAAMADSLAPGLAIAQGIGRLGNWFNQELFGRPSTLPWALEIDPAHRPAGYEQYATFHPTFLYELLWVLLVALVLVLVDRRLRLGHGQVFLLYVVLYTFGRFWVEGLRIDKANTIGTWRINEYVSVIVFVAALVALVLVRLRHRDREAPEAVDPDGRREVVEA</sequence>
<evidence type="ECO:0000256" key="1">
    <source>
        <dbReference type="ARBA" id="ARBA00007150"/>
    </source>
</evidence>
<dbReference type="NCBIfam" id="TIGR00544">
    <property type="entry name" value="lgt"/>
    <property type="match status" value="1"/>
</dbReference>